<dbReference type="RefSeq" id="WP_043399387.1">
    <property type="nucleotide sequence ID" value="NZ_JPMI01000155.1"/>
</dbReference>
<gene>
    <name evidence="1" type="ORF">Q664_23385</name>
</gene>
<dbReference type="EMBL" id="JPMI01000155">
    <property type="protein sequence ID" value="KFA91222.1"/>
    <property type="molecule type" value="Genomic_DNA"/>
</dbReference>
<dbReference type="Proteomes" id="UP000028547">
    <property type="component" value="Unassembled WGS sequence"/>
</dbReference>
<dbReference type="AlphaFoldDB" id="A0A084SRY7"/>
<evidence type="ECO:0000313" key="2">
    <source>
        <dbReference type="Proteomes" id="UP000028547"/>
    </source>
</evidence>
<comment type="caution">
    <text evidence="1">The sequence shown here is derived from an EMBL/GenBank/DDBJ whole genome shotgun (WGS) entry which is preliminary data.</text>
</comment>
<accession>A0A084SRY7</accession>
<evidence type="ECO:0000313" key="1">
    <source>
        <dbReference type="EMBL" id="KFA91222.1"/>
    </source>
</evidence>
<sequence>MSSKKPVGGTLAIEVEMRAEAAASIKALGQRIERQLTELQQLGQQVRAMAPSPARDKKLAEYDEKRRDAEYRKWTLIVQREAMGLFNHDDVEEIYRVPPKLS</sequence>
<protein>
    <submittedName>
        <fullName evidence="1">Uncharacterized protein</fullName>
    </submittedName>
</protein>
<name>A0A084SRY7_9BACT</name>
<organism evidence="1 2">
    <name type="scientific">Archangium violaceum Cb vi76</name>
    <dbReference type="NCBI Taxonomy" id="1406225"/>
    <lineage>
        <taxon>Bacteria</taxon>
        <taxon>Pseudomonadati</taxon>
        <taxon>Myxococcota</taxon>
        <taxon>Myxococcia</taxon>
        <taxon>Myxococcales</taxon>
        <taxon>Cystobacterineae</taxon>
        <taxon>Archangiaceae</taxon>
        <taxon>Archangium</taxon>
    </lineage>
</organism>
<proteinExistence type="predicted"/>
<reference evidence="1 2" key="1">
    <citation type="submission" date="2014-07" db="EMBL/GenBank/DDBJ databases">
        <title>Draft Genome Sequence of Gephyronic Acid Producer, Cystobacter violaceus Strain Cb vi76.</title>
        <authorList>
            <person name="Stevens D.C."/>
            <person name="Young J."/>
            <person name="Carmichael R."/>
            <person name="Tan J."/>
            <person name="Taylor R.E."/>
        </authorList>
    </citation>
    <scope>NUCLEOTIDE SEQUENCE [LARGE SCALE GENOMIC DNA]</scope>
    <source>
        <strain evidence="1 2">Cb vi76</strain>
    </source>
</reference>